<keyword evidence="3" id="KW-1185">Reference proteome</keyword>
<feature type="region of interest" description="Disordered" evidence="1">
    <location>
        <begin position="1"/>
        <end position="29"/>
    </location>
</feature>
<dbReference type="OrthoDB" id="6783964at2759"/>
<dbReference type="EMBL" id="CAKOFQ010007789">
    <property type="protein sequence ID" value="CAH2008172.1"/>
    <property type="molecule type" value="Genomic_DNA"/>
</dbReference>
<evidence type="ECO:0000256" key="1">
    <source>
        <dbReference type="SAM" id="MobiDB-lite"/>
    </source>
</evidence>
<accession>A0A9P0M646</accession>
<feature type="compositionally biased region" description="Acidic residues" evidence="1">
    <location>
        <begin position="1"/>
        <end position="10"/>
    </location>
</feature>
<gene>
    <name evidence="2" type="ORF">ACAOBT_LOCUS30068</name>
</gene>
<dbReference type="Proteomes" id="UP001152888">
    <property type="component" value="Unassembled WGS sequence"/>
</dbReference>
<name>A0A9P0M646_ACAOB</name>
<reference evidence="2" key="1">
    <citation type="submission" date="2022-03" db="EMBL/GenBank/DDBJ databases">
        <authorList>
            <person name="Sayadi A."/>
        </authorList>
    </citation>
    <scope>NUCLEOTIDE SEQUENCE</scope>
</reference>
<evidence type="ECO:0000313" key="2">
    <source>
        <dbReference type="EMBL" id="CAH2008172.1"/>
    </source>
</evidence>
<proteinExistence type="predicted"/>
<dbReference type="AlphaFoldDB" id="A0A9P0M646"/>
<protein>
    <submittedName>
        <fullName evidence="2">Uncharacterized protein</fullName>
    </submittedName>
</protein>
<comment type="caution">
    <text evidence="2">The sequence shown here is derived from an EMBL/GenBank/DDBJ whole genome shotgun (WGS) entry which is preliminary data.</text>
</comment>
<evidence type="ECO:0000313" key="3">
    <source>
        <dbReference type="Proteomes" id="UP001152888"/>
    </source>
</evidence>
<organism evidence="2 3">
    <name type="scientific">Acanthoscelides obtectus</name>
    <name type="common">Bean weevil</name>
    <name type="synonym">Bruchus obtectus</name>
    <dbReference type="NCBI Taxonomy" id="200917"/>
    <lineage>
        <taxon>Eukaryota</taxon>
        <taxon>Metazoa</taxon>
        <taxon>Ecdysozoa</taxon>
        <taxon>Arthropoda</taxon>
        <taxon>Hexapoda</taxon>
        <taxon>Insecta</taxon>
        <taxon>Pterygota</taxon>
        <taxon>Neoptera</taxon>
        <taxon>Endopterygota</taxon>
        <taxon>Coleoptera</taxon>
        <taxon>Polyphaga</taxon>
        <taxon>Cucujiformia</taxon>
        <taxon>Chrysomeloidea</taxon>
        <taxon>Chrysomelidae</taxon>
        <taxon>Bruchinae</taxon>
        <taxon>Bruchini</taxon>
        <taxon>Acanthoscelides</taxon>
    </lineage>
</organism>
<sequence length="126" mass="15042">MEKEEEDQEEKEIREMLSNKTVVSEQKGKKTELPVAVNKKKRILTPWTSEQKEAVTFFFNKNIKMKKAPKRKDCEEIKSLYPELLANKDWLKIKFEWQAQRLGHPILQLNNYGNFKLIMTNVRVLF</sequence>